<feature type="transmembrane region" description="Helical" evidence="1">
    <location>
        <begin position="78"/>
        <end position="97"/>
    </location>
</feature>
<protein>
    <recommendedName>
        <fullName evidence="4">DUF2306 domain-containing protein</fullName>
    </recommendedName>
</protein>
<gene>
    <name evidence="2" type="ORF">SAMN04487894_1404</name>
</gene>
<keyword evidence="1" id="KW-0812">Transmembrane</keyword>
<dbReference type="Proteomes" id="UP000198757">
    <property type="component" value="Unassembled WGS sequence"/>
</dbReference>
<evidence type="ECO:0000313" key="2">
    <source>
        <dbReference type="EMBL" id="SDE34977.1"/>
    </source>
</evidence>
<keyword evidence="1" id="KW-1133">Transmembrane helix</keyword>
<evidence type="ECO:0000313" key="3">
    <source>
        <dbReference type="Proteomes" id="UP000198757"/>
    </source>
</evidence>
<dbReference type="RefSeq" id="WP_090393699.1">
    <property type="nucleotide sequence ID" value="NZ_FMZO01000040.1"/>
</dbReference>
<accession>A0A1G7C6Q6</accession>
<feature type="transmembrane region" description="Helical" evidence="1">
    <location>
        <begin position="147"/>
        <end position="163"/>
    </location>
</feature>
<evidence type="ECO:0000256" key="1">
    <source>
        <dbReference type="SAM" id="Phobius"/>
    </source>
</evidence>
<sequence length="244" mass="27982">MDTALRKRPSYFLMISIAGVLAAFIGFAKTFFLPLSTGDFKAPVVVHVHGVCAFAWIILFFVQNICIHRRRYILHKRLGVAGIIIAAGVFITLFFVGRYTVDKQLANGITPSGYNDLPGVITGAVLFFGLVCAGIINRKRSSYHKRYLLLATVVVLWPAWFRFRHYFPNVPYPEYWFALVLPYSLIVIAWIWEYYKYGAIHPVLRWMGLFIITEQTLEQLAYDSSIWRMGAKWLYGFLYTAGSV</sequence>
<keyword evidence="1" id="KW-0472">Membrane</keyword>
<name>A0A1G7C6Q6_NIADE</name>
<feature type="transmembrane region" description="Helical" evidence="1">
    <location>
        <begin position="117"/>
        <end position="135"/>
    </location>
</feature>
<keyword evidence="3" id="KW-1185">Reference proteome</keyword>
<proteinExistence type="predicted"/>
<dbReference type="OrthoDB" id="648493at2"/>
<organism evidence="2 3">
    <name type="scientific">Niabella drilacis (strain DSM 25811 / CCM 8410 / CCUG 62505 / LMG 26954 / E90)</name>
    <dbReference type="NCBI Taxonomy" id="1285928"/>
    <lineage>
        <taxon>Bacteria</taxon>
        <taxon>Pseudomonadati</taxon>
        <taxon>Bacteroidota</taxon>
        <taxon>Chitinophagia</taxon>
        <taxon>Chitinophagales</taxon>
        <taxon>Chitinophagaceae</taxon>
        <taxon>Niabella</taxon>
    </lineage>
</organism>
<feature type="transmembrane region" description="Helical" evidence="1">
    <location>
        <begin position="44"/>
        <end position="66"/>
    </location>
</feature>
<feature type="transmembrane region" description="Helical" evidence="1">
    <location>
        <begin position="12"/>
        <end position="32"/>
    </location>
</feature>
<feature type="transmembrane region" description="Helical" evidence="1">
    <location>
        <begin position="175"/>
        <end position="195"/>
    </location>
</feature>
<evidence type="ECO:0008006" key="4">
    <source>
        <dbReference type="Google" id="ProtNLM"/>
    </source>
</evidence>
<dbReference type="STRING" id="1285928.SAMN04487894_1404"/>
<dbReference type="AlphaFoldDB" id="A0A1G7C6Q6"/>
<dbReference type="EMBL" id="FMZO01000040">
    <property type="protein sequence ID" value="SDE34977.1"/>
    <property type="molecule type" value="Genomic_DNA"/>
</dbReference>
<reference evidence="3" key="1">
    <citation type="submission" date="2016-10" db="EMBL/GenBank/DDBJ databases">
        <authorList>
            <person name="Varghese N."/>
            <person name="Submissions S."/>
        </authorList>
    </citation>
    <scope>NUCLEOTIDE SEQUENCE [LARGE SCALE GENOMIC DNA]</scope>
    <source>
        <strain evidence="3">DSM 25811 / CCM 8410 / LMG 26954 / E90</strain>
    </source>
</reference>